<gene>
    <name evidence="1" type="ORF">B7P34_08770</name>
</gene>
<protein>
    <submittedName>
        <fullName evidence="1">Uncharacterized protein</fullName>
    </submittedName>
</protein>
<evidence type="ECO:0000313" key="1">
    <source>
        <dbReference type="EMBL" id="PSJ29188.1"/>
    </source>
</evidence>
<dbReference type="Proteomes" id="UP000242427">
    <property type="component" value="Unassembled WGS sequence"/>
</dbReference>
<sequence>MTTAEPATAVPGLPAPHRPHVALQAAVAAVTAAALLFTAGPAPAQARISVPAQPRSCQAPVRACVARLERTLASLRDRLGCAHHAPFPALYAQLQRALGDLLLRHPGLFAEPGWPARDLNTAFVHRYLQAYAADRAGQPVPEAWRIAFTAARGGGTNAGQDALLAANAHIQRDMPYVLAESGLLRPDGTSREADFNRFQIVLDQAYEPAVRDIAARYDPLIAVADDRWNPVAGVTAHELFTLWRRTAWAQARRLAAARSAEELRSASRAVESNAAAWGTLLAAVRVPGYDAVRDAYCHGIRPPVAHPPRTAWTALPLPLPAELRTP</sequence>
<evidence type="ECO:0000313" key="2">
    <source>
        <dbReference type="Proteomes" id="UP000242427"/>
    </source>
</evidence>
<comment type="caution">
    <text evidence="1">The sequence shown here is derived from an EMBL/GenBank/DDBJ whole genome shotgun (WGS) entry which is preliminary data.</text>
</comment>
<name>A0A9X7JT02_9ACTN</name>
<dbReference type="Pfam" id="PF19458">
    <property type="entry name" value="DUF5995"/>
    <property type="match status" value="1"/>
</dbReference>
<reference evidence="1 2" key="1">
    <citation type="submission" date="2018-03" db="EMBL/GenBank/DDBJ databases">
        <title>Chitinolytic properties of Streptosporangium nondiastaticum TBG75A20.</title>
        <authorList>
            <person name="Gayathri V."/>
            <person name="Shiburaj S."/>
        </authorList>
    </citation>
    <scope>NUCLEOTIDE SEQUENCE [LARGE SCALE GENOMIC DNA]</scope>
    <source>
        <strain evidence="1 2">TBG75A20</strain>
    </source>
</reference>
<keyword evidence="2" id="KW-1185">Reference proteome</keyword>
<organism evidence="1 2">
    <name type="scientific">Streptosporangium nondiastaticum</name>
    <dbReference type="NCBI Taxonomy" id="35764"/>
    <lineage>
        <taxon>Bacteria</taxon>
        <taxon>Bacillati</taxon>
        <taxon>Actinomycetota</taxon>
        <taxon>Actinomycetes</taxon>
        <taxon>Streptosporangiales</taxon>
        <taxon>Streptosporangiaceae</taxon>
        <taxon>Streptosporangium</taxon>
    </lineage>
</organism>
<proteinExistence type="predicted"/>
<dbReference type="EMBL" id="PXWG01000013">
    <property type="protein sequence ID" value="PSJ29188.1"/>
    <property type="molecule type" value="Genomic_DNA"/>
</dbReference>
<dbReference type="AlphaFoldDB" id="A0A9X7JT02"/>
<dbReference type="InterPro" id="IPR046037">
    <property type="entry name" value="DUF5995"/>
</dbReference>
<accession>A0A9X7JT02</accession>